<gene>
    <name evidence="14" type="ORF">CfP315_0033</name>
</gene>
<evidence type="ECO:0000256" key="6">
    <source>
        <dbReference type="ARBA" id="ARBA00023125"/>
    </source>
</evidence>
<proteinExistence type="inferred from homology"/>
<dbReference type="Gene3D" id="1.10.10.160">
    <property type="match status" value="1"/>
</dbReference>
<feature type="domain" description="UvrD-like helicase C-terminal" evidence="13">
    <location>
        <begin position="340"/>
        <end position="616"/>
    </location>
</feature>
<dbReference type="GO" id="GO:0016787">
    <property type="term" value="F:hydrolase activity"/>
    <property type="evidence" value="ECO:0007669"/>
    <property type="project" value="UniProtKB-UniRule"/>
</dbReference>
<evidence type="ECO:0000256" key="3">
    <source>
        <dbReference type="ARBA" id="ARBA00022801"/>
    </source>
</evidence>
<dbReference type="GO" id="GO:0043138">
    <property type="term" value="F:3'-5' DNA helicase activity"/>
    <property type="evidence" value="ECO:0007669"/>
    <property type="project" value="UniProtKB-EC"/>
</dbReference>
<keyword evidence="6" id="KW-0238">DNA-binding</keyword>
<dbReference type="Pfam" id="PF13361">
    <property type="entry name" value="UvrD_C"/>
    <property type="match status" value="1"/>
</dbReference>
<dbReference type="PROSITE" id="PS51217">
    <property type="entry name" value="UVRD_HELICASE_CTER"/>
    <property type="match status" value="1"/>
</dbReference>
<feature type="domain" description="UvrD-like helicase ATP-binding" evidence="12">
    <location>
        <begin position="20"/>
        <end position="339"/>
    </location>
</feature>
<dbReference type="GO" id="GO:0003677">
    <property type="term" value="F:DNA binding"/>
    <property type="evidence" value="ECO:0007669"/>
    <property type="project" value="UniProtKB-KW"/>
</dbReference>
<evidence type="ECO:0000259" key="12">
    <source>
        <dbReference type="PROSITE" id="PS51198"/>
    </source>
</evidence>
<dbReference type="InterPro" id="IPR013986">
    <property type="entry name" value="DExx_box_DNA_helicase_dom_sf"/>
</dbReference>
<dbReference type="KEGG" id="ips:CfP315_0033"/>
<dbReference type="InterPro" id="IPR014016">
    <property type="entry name" value="UvrD-like_ATP-bd"/>
</dbReference>
<evidence type="ECO:0000256" key="10">
    <source>
        <dbReference type="ARBA" id="ARBA00048988"/>
    </source>
</evidence>
<evidence type="ECO:0000256" key="8">
    <source>
        <dbReference type="ARBA" id="ARBA00034617"/>
    </source>
</evidence>
<dbReference type="GO" id="GO:0000725">
    <property type="term" value="P:recombinational repair"/>
    <property type="evidence" value="ECO:0007669"/>
    <property type="project" value="TreeGrafter"/>
</dbReference>
<dbReference type="AlphaFoldDB" id="A0AA48L0L8"/>
<evidence type="ECO:0000259" key="13">
    <source>
        <dbReference type="PROSITE" id="PS51217"/>
    </source>
</evidence>
<dbReference type="GO" id="GO:0005829">
    <property type="term" value="C:cytosol"/>
    <property type="evidence" value="ECO:0007669"/>
    <property type="project" value="TreeGrafter"/>
</dbReference>
<keyword evidence="4 11" id="KW-0347">Helicase</keyword>
<dbReference type="Proteomes" id="UP001337580">
    <property type="component" value="Chromosome"/>
</dbReference>
<dbReference type="InterPro" id="IPR027417">
    <property type="entry name" value="P-loop_NTPase"/>
</dbReference>
<dbReference type="CDD" id="cd17932">
    <property type="entry name" value="DEXQc_UvrD"/>
    <property type="match status" value="1"/>
</dbReference>
<evidence type="ECO:0000256" key="1">
    <source>
        <dbReference type="ARBA" id="ARBA00009922"/>
    </source>
</evidence>
<comment type="similarity">
    <text evidence="1">Belongs to the helicase family. UvrD subfamily.</text>
</comment>
<comment type="catalytic activity">
    <reaction evidence="8">
        <text>Couples ATP hydrolysis with the unwinding of duplex DNA by translocating in the 3'-5' direction.</text>
        <dbReference type="EC" id="5.6.2.4"/>
    </reaction>
</comment>
<organism evidence="14">
    <name type="scientific">Candidatus Improbicoccus pseudotrichonymphae</name>
    <dbReference type="NCBI Taxonomy" id="3033792"/>
    <lineage>
        <taxon>Bacteria</taxon>
        <taxon>Bacillati</taxon>
        <taxon>Bacillota</taxon>
        <taxon>Clostridia</taxon>
        <taxon>Candidatus Improbicoccus</taxon>
    </lineage>
</organism>
<dbReference type="PANTHER" id="PTHR11070:SF2">
    <property type="entry name" value="ATP-DEPENDENT DNA HELICASE SRS2"/>
    <property type="match status" value="1"/>
</dbReference>
<dbReference type="EMBL" id="AP027924">
    <property type="protein sequence ID" value="BED91545.1"/>
    <property type="molecule type" value="Genomic_DNA"/>
</dbReference>
<evidence type="ECO:0000256" key="9">
    <source>
        <dbReference type="ARBA" id="ARBA00034808"/>
    </source>
</evidence>
<dbReference type="Pfam" id="PF00580">
    <property type="entry name" value="UvrD-helicase"/>
    <property type="match status" value="2"/>
</dbReference>
<dbReference type="PROSITE" id="PS51198">
    <property type="entry name" value="UVRD_HELICASE_ATP_BIND"/>
    <property type="match status" value="1"/>
</dbReference>
<evidence type="ECO:0000256" key="5">
    <source>
        <dbReference type="ARBA" id="ARBA00022840"/>
    </source>
</evidence>
<dbReference type="SUPFAM" id="SSF52540">
    <property type="entry name" value="P-loop containing nucleoside triphosphate hydrolases"/>
    <property type="match status" value="1"/>
</dbReference>
<evidence type="ECO:0000256" key="11">
    <source>
        <dbReference type="PROSITE-ProRule" id="PRU00560"/>
    </source>
</evidence>
<protein>
    <recommendedName>
        <fullName evidence="9">DNA 3'-5' helicase</fullName>
        <ecNumber evidence="9">5.6.2.4</ecNumber>
    </recommendedName>
</protein>
<dbReference type="Gene3D" id="1.10.486.10">
    <property type="entry name" value="PCRA, domain 4"/>
    <property type="match status" value="1"/>
</dbReference>
<evidence type="ECO:0000256" key="4">
    <source>
        <dbReference type="ARBA" id="ARBA00022806"/>
    </source>
</evidence>
<keyword evidence="2 11" id="KW-0547">Nucleotide-binding</keyword>
<keyword evidence="5 11" id="KW-0067">ATP-binding</keyword>
<evidence type="ECO:0000313" key="14">
    <source>
        <dbReference type="EMBL" id="BED91545.1"/>
    </source>
</evidence>
<evidence type="ECO:0000256" key="2">
    <source>
        <dbReference type="ARBA" id="ARBA00022741"/>
    </source>
</evidence>
<accession>A0AA48L0L8</accession>
<dbReference type="GO" id="GO:0005524">
    <property type="term" value="F:ATP binding"/>
    <property type="evidence" value="ECO:0007669"/>
    <property type="project" value="UniProtKB-UniRule"/>
</dbReference>
<sequence>MDLVLEYRNLKRNFLESEFSHLNKEQKEAVFRVKGQVMVVAGAGSGKTTVIINRILNMLSYGNLYLDESVPKGLNHKLIYKMENVFEDKEKIEEIKEIEIDKINPENILAITFTNKSAKELQIRLEAKMGKQAKDVLASTFHSFCVRILRQHAEKIGFSNDFTIYDTEDTRKMIKECQRDLGIDDKVFPIKNNMSAISKAKDELVSHEDFKERHQTDFKFLQVSQIYEMYQTRIKYANAMDFDDLIFNTVLLFNSKPEVLKFYQDKFKYVMVDEYQDTNYAQHVLVSKLIGKNGNLCIVGDDDQSIYKFRGAVVENMLDFEKQYENAHVIRLEQNYRSTKNILIAANSIISNNSGRKEKVLWTDNPKGNKIKLHTAFSEHDEVNVIVNEIKKRISLGANYSDFAVLYRMSSQSNVIERIFSKSGIPYKMLGGVRFFERKEVKDLISYFNVINNTGDEIRLRRIINRPKRSMGDRTINLITSLARENNKTMYDVMKDFQSYPDLNRCCVKITEFLNVMESLIKSYKKGSSLVDLYHEILDRTKYIDFLQQENDEVDNRVSNIKELASAVARYEKESENPSLSGFLEEVSLEPDKNVDGNKKNATGEVVLATIHASKGLEFPVVFLPGFEEEIFPGIHCNFQPEDVEEERRLAYVAATRAKNELFILCATSRMIFGSTSHNRPSRFLSEIPEEIIVRTKSQEWTKVENEEKTSSSYDIRVKSVISARNFGVASNSIISQNMEDLKRDVFSPGEDIIHEVLGRGKIISVVPKEMDSLLEIDFEKFGTKRIFSRFAKLRRESLR</sequence>
<dbReference type="InterPro" id="IPR000212">
    <property type="entry name" value="DNA_helicase_UvrD/REP"/>
</dbReference>
<keyword evidence="3 11" id="KW-0378">Hydrolase</keyword>
<comment type="catalytic activity">
    <reaction evidence="10">
        <text>ATP + H2O = ADP + phosphate + H(+)</text>
        <dbReference type="Rhea" id="RHEA:13065"/>
        <dbReference type="ChEBI" id="CHEBI:15377"/>
        <dbReference type="ChEBI" id="CHEBI:15378"/>
        <dbReference type="ChEBI" id="CHEBI:30616"/>
        <dbReference type="ChEBI" id="CHEBI:43474"/>
        <dbReference type="ChEBI" id="CHEBI:456216"/>
        <dbReference type="EC" id="5.6.2.4"/>
    </reaction>
</comment>
<name>A0AA48L0L8_9FIRM</name>
<evidence type="ECO:0000256" key="7">
    <source>
        <dbReference type="ARBA" id="ARBA00023235"/>
    </source>
</evidence>
<dbReference type="InterPro" id="IPR014017">
    <property type="entry name" value="DNA_helicase_UvrD-like_C"/>
</dbReference>
<keyword evidence="7" id="KW-0413">Isomerase</keyword>
<dbReference type="EC" id="5.6.2.4" evidence="9"/>
<dbReference type="PANTHER" id="PTHR11070">
    <property type="entry name" value="UVRD / RECB / PCRA DNA HELICASE FAMILY MEMBER"/>
    <property type="match status" value="1"/>
</dbReference>
<dbReference type="CDD" id="cd18807">
    <property type="entry name" value="SF1_C_UvrD"/>
    <property type="match status" value="1"/>
</dbReference>
<dbReference type="Gene3D" id="3.40.50.300">
    <property type="entry name" value="P-loop containing nucleotide triphosphate hydrolases"/>
    <property type="match status" value="2"/>
</dbReference>
<feature type="binding site" evidence="11">
    <location>
        <begin position="41"/>
        <end position="48"/>
    </location>
    <ligand>
        <name>ATP</name>
        <dbReference type="ChEBI" id="CHEBI:30616"/>
    </ligand>
</feature>
<reference evidence="14" key="1">
    <citation type="journal article" date="2023" name="ISME J.">
        <title>Emergence of putative energy parasites within Clostridia revealed by genome analysis of a novel endosymbiotic clade.</title>
        <authorList>
            <person name="Takahashi K."/>
            <person name="Kuwahara H."/>
            <person name="Horikawa Y."/>
            <person name="Izawa K."/>
            <person name="Kato D."/>
            <person name="Inagaki T."/>
            <person name="Yuki M."/>
            <person name="Ohkuma M."/>
            <person name="Hongoh Y."/>
        </authorList>
    </citation>
    <scope>NUCLEOTIDE SEQUENCE</scope>
    <source>
        <strain evidence="14">CfP3-15</strain>
    </source>
</reference>
<dbReference type="GO" id="GO:0033202">
    <property type="term" value="C:DNA helicase complex"/>
    <property type="evidence" value="ECO:0007669"/>
    <property type="project" value="TreeGrafter"/>
</dbReference>